<evidence type="ECO:0000256" key="2">
    <source>
        <dbReference type="ARBA" id="ARBA00022737"/>
    </source>
</evidence>
<evidence type="ECO:0000313" key="7">
    <source>
        <dbReference type="Proteomes" id="UP001220010"/>
    </source>
</evidence>
<feature type="transmembrane region" description="Helical" evidence="4">
    <location>
        <begin position="42"/>
        <end position="63"/>
    </location>
</feature>
<comment type="pathway">
    <text evidence="1">Protein modification; protein ubiquitination.</text>
</comment>
<evidence type="ECO:0000313" key="6">
    <source>
        <dbReference type="EMBL" id="MDF0590345.1"/>
    </source>
</evidence>
<evidence type="ECO:0000256" key="1">
    <source>
        <dbReference type="ARBA" id="ARBA00004906"/>
    </source>
</evidence>
<dbReference type="InterPro" id="IPR012334">
    <property type="entry name" value="Pectin_lyas_fold"/>
</dbReference>
<evidence type="ECO:0000256" key="3">
    <source>
        <dbReference type="ARBA" id="ARBA00022786"/>
    </source>
</evidence>
<dbReference type="Pfam" id="PF05048">
    <property type="entry name" value="NosD"/>
    <property type="match status" value="2"/>
</dbReference>
<sequence>MKLQTNTVWPWSSQPCATSDTERVSFGEGPAENFGSDRAGALLYLFISILALAGSASAGPVFASGDIQAAIDGAMPGDTVIVPAGVYVPFTVDKPLTILGEGYPSVRAQTQTPAVYIRADGVRLQGLKVLGVQKKQEDKFSYYMDLSSRKSHYTLNLPNSGVFVDGDDVVIEDLAVEGAEVGVQVMGSRNFTILNSSFERCDTGLFLQGSDVGRAEGSTFRASGKYGVRIEGSEGIVLADNLFTYNSAAGLMLKDCADCLVAGNEFTENWQGIFLWNSSKTEVRDNNLDRNVYFGMVVASGSNNSILNNLATRGGGDLGIRGIGISIQENSSYNLVAGNVLEENLNGLDLTRGAEFNLICYNEISKNSNGIRLDKNENNLVYMNNFRRNLISGYDNASHNFWNASVGNYYDDYRGRDRDGDGIGDDPYWIPKGSSTAVDWRPLMKPFEGEMDLEGAWEDLARYATYKPADDLPYKVENQTIVIGSREPRKLWF</sequence>
<dbReference type="SUPFAM" id="SSF51126">
    <property type="entry name" value="Pectin lyase-like"/>
    <property type="match status" value="1"/>
</dbReference>
<evidence type="ECO:0000256" key="4">
    <source>
        <dbReference type="SAM" id="Phobius"/>
    </source>
</evidence>
<dbReference type="InterPro" id="IPR011050">
    <property type="entry name" value="Pectin_lyase_fold/virulence"/>
</dbReference>
<dbReference type="Proteomes" id="UP001220010">
    <property type="component" value="Unassembled WGS sequence"/>
</dbReference>
<dbReference type="RefSeq" id="WP_316966096.1">
    <property type="nucleotide sequence ID" value="NZ_JARFPK010000011.1"/>
</dbReference>
<dbReference type="PANTHER" id="PTHR22990:SF15">
    <property type="entry name" value="F-BOX ONLY PROTEIN 10"/>
    <property type="match status" value="1"/>
</dbReference>
<keyword evidence="3" id="KW-0833">Ubl conjugation pathway</keyword>
<gene>
    <name evidence="6" type="ORF">P0O15_04055</name>
</gene>
<dbReference type="Gene3D" id="2.160.20.10">
    <property type="entry name" value="Single-stranded right-handed beta-helix, Pectin lyase-like"/>
    <property type="match status" value="2"/>
</dbReference>
<dbReference type="InterPro" id="IPR007742">
    <property type="entry name" value="NosD_dom"/>
</dbReference>
<dbReference type="NCBIfam" id="TIGR03804">
    <property type="entry name" value="para_beta_helix"/>
    <property type="match status" value="2"/>
</dbReference>
<protein>
    <submittedName>
        <fullName evidence="6">NosD domain-containing protein</fullName>
    </submittedName>
</protein>
<accession>A0ABT5X6M5</accession>
<keyword evidence="2" id="KW-0677">Repeat</keyword>
<keyword evidence="4" id="KW-0812">Transmembrane</keyword>
<name>A0ABT5X6M5_9EURY</name>
<keyword evidence="4" id="KW-1133">Transmembrane helix</keyword>
<evidence type="ECO:0000259" key="5">
    <source>
        <dbReference type="Pfam" id="PF05048"/>
    </source>
</evidence>
<proteinExistence type="predicted"/>
<dbReference type="InterPro" id="IPR051550">
    <property type="entry name" value="SCF-Subunits/Alg-Epimerases"/>
</dbReference>
<feature type="domain" description="Periplasmic copper-binding protein NosD beta helix" evidence="5">
    <location>
        <begin position="324"/>
        <end position="415"/>
    </location>
</feature>
<dbReference type="InterPro" id="IPR006626">
    <property type="entry name" value="PbH1"/>
</dbReference>
<dbReference type="PANTHER" id="PTHR22990">
    <property type="entry name" value="F-BOX ONLY PROTEIN"/>
    <property type="match status" value="1"/>
</dbReference>
<organism evidence="6 7">
    <name type="scientific">Candidatus Methanocrinis natronophilus</name>
    <dbReference type="NCBI Taxonomy" id="3033396"/>
    <lineage>
        <taxon>Archaea</taxon>
        <taxon>Methanobacteriati</taxon>
        <taxon>Methanobacteriota</taxon>
        <taxon>Stenosarchaea group</taxon>
        <taxon>Methanomicrobia</taxon>
        <taxon>Methanotrichales</taxon>
        <taxon>Methanotrichaceae</taxon>
        <taxon>Methanocrinis</taxon>
    </lineage>
</organism>
<reference evidence="6 7" key="1">
    <citation type="submission" date="2023-03" db="EMBL/GenBank/DDBJ databases">
        <title>WGS of Methanotrichaceae archaeon Mx.</title>
        <authorList>
            <person name="Sorokin D.Y."/>
            <person name="Merkel A.Y."/>
        </authorList>
    </citation>
    <scope>NUCLEOTIDE SEQUENCE [LARGE SCALE GENOMIC DNA]</scope>
    <source>
        <strain evidence="6 7">Mx</strain>
    </source>
</reference>
<comment type="caution">
    <text evidence="6">The sequence shown here is derived from an EMBL/GenBank/DDBJ whole genome shotgun (WGS) entry which is preliminary data.</text>
</comment>
<dbReference type="SMART" id="SM00710">
    <property type="entry name" value="PbH1"/>
    <property type="match status" value="9"/>
</dbReference>
<keyword evidence="4" id="KW-0472">Membrane</keyword>
<keyword evidence="7" id="KW-1185">Reference proteome</keyword>
<feature type="domain" description="Periplasmic copper-binding protein NosD beta helix" evidence="5">
    <location>
        <begin position="159"/>
        <end position="309"/>
    </location>
</feature>
<dbReference type="EMBL" id="JARFPK010000011">
    <property type="protein sequence ID" value="MDF0590345.1"/>
    <property type="molecule type" value="Genomic_DNA"/>
</dbReference>
<dbReference type="InterPro" id="IPR022441">
    <property type="entry name" value="Para_beta_helix_rpt-2"/>
</dbReference>